<dbReference type="InterPro" id="IPR011008">
    <property type="entry name" value="Dimeric_a/b-barrel"/>
</dbReference>
<dbReference type="InterPro" id="IPR025444">
    <property type="entry name" value="Monooxy_af470"/>
</dbReference>
<dbReference type="PANTHER" id="PTHR37811">
    <property type="entry name" value="BLL5343 PROTEIN"/>
    <property type="match status" value="1"/>
</dbReference>
<dbReference type="EMBL" id="CACVAS010000170">
    <property type="protein sequence ID" value="CAA6828528.1"/>
    <property type="molecule type" value="Genomic_DNA"/>
</dbReference>
<sequence length="95" mass="11283">MYAVIFRAKTNELDAEYFEMAKKMRELALEQYGCLEFTAVTEGSDEIAISYWKSIEDIKKWKKNGEHLVAQELGRSKWYEEYKVQIVEIVSEYNK</sequence>
<proteinExistence type="predicted"/>
<gene>
    <name evidence="1" type="ORF">HELGO_WM2031</name>
</gene>
<dbReference type="Pfam" id="PF13826">
    <property type="entry name" value="Monooxy_af470-like"/>
    <property type="match status" value="1"/>
</dbReference>
<dbReference type="Gene3D" id="3.30.70.100">
    <property type="match status" value="1"/>
</dbReference>
<dbReference type="InterPro" id="IPR052936">
    <property type="entry name" value="Jasmonate_Hydroxylase-like"/>
</dbReference>
<accession>A0A6S6UA07</accession>
<reference evidence="1" key="1">
    <citation type="submission" date="2020-01" db="EMBL/GenBank/DDBJ databases">
        <authorList>
            <person name="Meier V. D."/>
            <person name="Meier V D."/>
        </authorList>
    </citation>
    <scope>NUCLEOTIDE SEQUENCE</scope>
    <source>
        <strain evidence="1">HLG_WM_MAG_01</strain>
    </source>
</reference>
<dbReference type="PANTHER" id="PTHR37811:SF2">
    <property type="entry name" value="ABM DOMAIN-CONTAINING PROTEIN"/>
    <property type="match status" value="1"/>
</dbReference>
<evidence type="ECO:0000313" key="1">
    <source>
        <dbReference type="EMBL" id="CAA6828528.1"/>
    </source>
</evidence>
<name>A0A6S6UA07_9BACT</name>
<organism evidence="1">
    <name type="scientific">uncultured Sulfurovum sp</name>
    <dbReference type="NCBI Taxonomy" id="269237"/>
    <lineage>
        <taxon>Bacteria</taxon>
        <taxon>Pseudomonadati</taxon>
        <taxon>Campylobacterota</taxon>
        <taxon>Epsilonproteobacteria</taxon>
        <taxon>Campylobacterales</taxon>
        <taxon>Sulfurovaceae</taxon>
        <taxon>Sulfurovum</taxon>
        <taxon>environmental samples</taxon>
    </lineage>
</organism>
<dbReference type="SUPFAM" id="SSF54909">
    <property type="entry name" value="Dimeric alpha+beta barrel"/>
    <property type="match status" value="1"/>
</dbReference>
<protein>
    <submittedName>
        <fullName evidence="1">Uncharacterized protein</fullName>
    </submittedName>
</protein>
<dbReference type="AlphaFoldDB" id="A0A6S6UA07"/>